<keyword evidence="2" id="KW-0813">Transport</keyword>
<dbReference type="Gene3D" id="1.20.1560.10">
    <property type="entry name" value="ABC transporter type 1, transmembrane domain"/>
    <property type="match status" value="1"/>
</dbReference>
<comment type="subcellular location">
    <subcellularLocation>
        <location evidence="1">Cell membrane</location>
        <topology evidence="1">Multi-pass membrane protein</topology>
    </subcellularLocation>
</comment>
<reference evidence="15" key="2">
    <citation type="submission" date="2018-05" db="EMBL/GenBank/DDBJ databases">
        <title>Genome Sequencing of selected type strains of the family Eggerthellaceae.</title>
        <authorList>
            <person name="Danylec N."/>
            <person name="Stoll D.A."/>
            <person name="Doetsch A."/>
            <person name="Huch M."/>
        </authorList>
    </citation>
    <scope>NUCLEOTIDE SEQUENCE [LARGE SCALE GENOMIC DNA]</scope>
    <source>
        <strain evidence="15">DSM 16107</strain>
    </source>
</reference>
<evidence type="ECO:0000313" key="12">
    <source>
        <dbReference type="EMBL" id="RDB70122.1"/>
    </source>
</evidence>
<dbReference type="InterPro" id="IPR036640">
    <property type="entry name" value="ABC1_TM_sf"/>
</dbReference>
<dbReference type="SUPFAM" id="SSF90123">
    <property type="entry name" value="ABC transporter transmembrane region"/>
    <property type="match status" value="1"/>
</dbReference>
<evidence type="ECO:0000256" key="4">
    <source>
        <dbReference type="ARBA" id="ARBA00022692"/>
    </source>
</evidence>
<keyword evidence="5" id="KW-0547">Nucleotide-binding</keyword>
<evidence type="ECO:0000259" key="10">
    <source>
        <dbReference type="PROSITE" id="PS50893"/>
    </source>
</evidence>
<dbReference type="EMBL" id="QICC01000015">
    <property type="protein sequence ID" value="RNM42302.1"/>
    <property type="molecule type" value="Genomic_DNA"/>
</dbReference>
<proteinExistence type="predicted"/>
<dbReference type="Pfam" id="PF00664">
    <property type="entry name" value="ABC_membrane"/>
    <property type="match status" value="1"/>
</dbReference>
<dbReference type="InterPro" id="IPR003593">
    <property type="entry name" value="AAA+_ATPase"/>
</dbReference>
<feature type="transmembrane region" description="Helical" evidence="9">
    <location>
        <begin position="155"/>
        <end position="175"/>
    </location>
</feature>
<feature type="transmembrane region" description="Helical" evidence="9">
    <location>
        <begin position="131"/>
        <end position="149"/>
    </location>
</feature>
<reference evidence="13" key="3">
    <citation type="journal article" date="2019" name="Microbiol. Resour. Announc.">
        <title>Draft Genome Sequences of Type Strains of Gordonibacter faecihominis, Paraeggerthella hongkongensis, Parvibacter caecicola,Slackia equolifaciens, Slackia faecicanis, and Slackia isoflavoniconvertens.</title>
        <authorList>
            <person name="Danylec N."/>
            <person name="Stoll D.A."/>
            <person name="Dotsch A."/>
            <person name="Huch M."/>
        </authorList>
    </citation>
    <scope>NUCLEOTIDE SEQUENCE</scope>
    <source>
        <strain evidence="13">DSM 16107</strain>
    </source>
</reference>
<evidence type="ECO:0000256" key="2">
    <source>
        <dbReference type="ARBA" id="ARBA00022448"/>
    </source>
</evidence>
<evidence type="ECO:0000256" key="6">
    <source>
        <dbReference type="ARBA" id="ARBA00022840"/>
    </source>
</evidence>
<dbReference type="GO" id="GO:0005886">
    <property type="term" value="C:plasma membrane"/>
    <property type="evidence" value="ECO:0007669"/>
    <property type="project" value="UniProtKB-SubCell"/>
</dbReference>
<feature type="transmembrane region" description="Helical" evidence="9">
    <location>
        <begin position="267"/>
        <end position="294"/>
    </location>
</feature>
<dbReference type="PROSITE" id="PS50893">
    <property type="entry name" value="ABC_TRANSPORTER_2"/>
    <property type="match status" value="1"/>
</dbReference>
<feature type="transmembrane region" description="Helical" evidence="9">
    <location>
        <begin position="233"/>
        <end position="255"/>
    </location>
</feature>
<dbReference type="CDD" id="cd18548">
    <property type="entry name" value="ABC_6TM_Tm287_like"/>
    <property type="match status" value="1"/>
</dbReference>
<dbReference type="AlphaFoldDB" id="A0A3N0J136"/>
<feature type="transmembrane region" description="Helical" evidence="9">
    <location>
        <begin position="12"/>
        <end position="34"/>
    </location>
</feature>
<evidence type="ECO:0000313" key="13">
    <source>
        <dbReference type="EMBL" id="RNM42302.1"/>
    </source>
</evidence>
<feature type="domain" description="ABC transmembrane type-1" evidence="11">
    <location>
        <begin position="14"/>
        <end position="296"/>
    </location>
</feature>
<organism evidence="13 15">
    <name type="scientific">Eggerthella sinensis</name>
    <dbReference type="NCBI Taxonomy" id="242230"/>
    <lineage>
        <taxon>Bacteria</taxon>
        <taxon>Bacillati</taxon>
        <taxon>Actinomycetota</taxon>
        <taxon>Coriobacteriia</taxon>
        <taxon>Eggerthellales</taxon>
        <taxon>Eggerthellaceae</taxon>
        <taxon>Eggerthella</taxon>
    </lineage>
</organism>
<keyword evidence="7 9" id="KW-1133">Transmembrane helix</keyword>
<dbReference type="SMART" id="SM00382">
    <property type="entry name" value="AAA"/>
    <property type="match status" value="1"/>
</dbReference>
<evidence type="ECO:0000256" key="8">
    <source>
        <dbReference type="ARBA" id="ARBA00023136"/>
    </source>
</evidence>
<evidence type="ECO:0000259" key="11">
    <source>
        <dbReference type="PROSITE" id="PS50929"/>
    </source>
</evidence>
<evidence type="ECO:0000256" key="1">
    <source>
        <dbReference type="ARBA" id="ARBA00004651"/>
    </source>
</evidence>
<dbReference type="InterPro" id="IPR011527">
    <property type="entry name" value="ABC1_TM_dom"/>
</dbReference>
<dbReference type="EMBL" id="PPTT01000006">
    <property type="protein sequence ID" value="RDB70122.1"/>
    <property type="molecule type" value="Genomic_DNA"/>
</dbReference>
<dbReference type="PANTHER" id="PTHR43394:SF1">
    <property type="entry name" value="ATP-BINDING CASSETTE SUB-FAMILY B MEMBER 10, MITOCHONDRIAL"/>
    <property type="match status" value="1"/>
</dbReference>
<keyword evidence="14" id="KW-1185">Reference proteome</keyword>
<gene>
    <name evidence="12" type="ORF">C1876_04825</name>
    <name evidence="13" type="ORF">DMP09_05520</name>
</gene>
<protein>
    <submittedName>
        <fullName evidence="13">Multidrug ABC transporter ATP-binding protein</fullName>
    </submittedName>
</protein>
<dbReference type="GO" id="GO:0016887">
    <property type="term" value="F:ATP hydrolysis activity"/>
    <property type="evidence" value="ECO:0007669"/>
    <property type="project" value="InterPro"/>
</dbReference>
<dbReference type="InterPro" id="IPR027417">
    <property type="entry name" value="P-loop_NTPase"/>
</dbReference>
<dbReference type="GO" id="GO:0015421">
    <property type="term" value="F:ABC-type oligopeptide transporter activity"/>
    <property type="evidence" value="ECO:0007669"/>
    <property type="project" value="TreeGrafter"/>
</dbReference>
<evidence type="ECO:0000256" key="3">
    <source>
        <dbReference type="ARBA" id="ARBA00022475"/>
    </source>
</evidence>
<dbReference type="Gene3D" id="3.40.50.300">
    <property type="entry name" value="P-loop containing nucleotide triphosphate hydrolases"/>
    <property type="match status" value="1"/>
</dbReference>
<evidence type="ECO:0000313" key="14">
    <source>
        <dbReference type="Proteomes" id="UP000253817"/>
    </source>
</evidence>
<keyword evidence="6 13" id="KW-0067">ATP-binding</keyword>
<dbReference type="Pfam" id="PF00005">
    <property type="entry name" value="ABC_tran"/>
    <property type="match status" value="1"/>
</dbReference>
<dbReference type="GO" id="GO:0005524">
    <property type="term" value="F:ATP binding"/>
    <property type="evidence" value="ECO:0007669"/>
    <property type="project" value="UniProtKB-KW"/>
</dbReference>
<accession>A0A3N0J136</accession>
<dbReference type="OrthoDB" id="9806127at2"/>
<evidence type="ECO:0000256" key="7">
    <source>
        <dbReference type="ARBA" id="ARBA00022989"/>
    </source>
</evidence>
<comment type="caution">
    <text evidence="13">The sequence shown here is derived from an EMBL/GenBank/DDBJ whole genome shotgun (WGS) entry which is preliminary data.</text>
</comment>
<dbReference type="RefSeq" id="WP_114545590.1">
    <property type="nucleotide sequence ID" value="NZ_PPTT01000006.1"/>
</dbReference>
<dbReference type="PROSITE" id="PS00211">
    <property type="entry name" value="ABC_TRANSPORTER_1"/>
    <property type="match status" value="1"/>
</dbReference>
<dbReference type="Proteomes" id="UP000270112">
    <property type="component" value="Unassembled WGS sequence"/>
</dbReference>
<name>A0A3N0J136_9ACTN</name>
<keyword evidence="4 9" id="KW-0812">Transmembrane</keyword>
<feature type="domain" description="ABC transporter" evidence="10">
    <location>
        <begin position="331"/>
        <end position="566"/>
    </location>
</feature>
<dbReference type="PANTHER" id="PTHR43394">
    <property type="entry name" value="ATP-DEPENDENT PERMEASE MDL1, MITOCHONDRIAL"/>
    <property type="match status" value="1"/>
</dbReference>
<dbReference type="FunFam" id="3.40.50.300:FF:000854">
    <property type="entry name" value="Multidrug ABC transporter ATP-binding protein"/>
    <property type="match status" value="1"/>
</dbReference>
<dbReference type="Proteomes" id="UP000253817">
    <property type="component" value="Unassembled WGS sequence"/>
</dbReference>
<dbReference type="PROSITE" id="PS50929">
    <property type="entry name" value="ABC_TM1F"/>
    <property type="match status" value="1"/>
</dbReference>
<keyword evidence="8 9" id="KW-0472">Membrane</keyword>
<dbReference type="InterPro" id="IPR039421">
    <property type="entry name" value="Type_1_exporter"/>
</dbReference>
<dbReference type="InterPro" id="IPR003439">
    <property type="entry name" value="ABC_transporter-like_ATP-bd"/>
</dbReference>
<evidence type="ECO:0000256" key="5">
    <source>
        <dbReference type="ARBA" id="ARBA00022741"/>
    </source>
</evidence>
<evidence type="ECO:0000256" key="9">
    <source>
        <dbReference type="SAM" id="Phobius"/>
    </source>
</evidence>
<reference evidence="12 14" key="1">
    <citation type="journal article" date="2018" name="Elife">
        <title>Discovery and characterization of a prevalent human gut bacterial enzyme sufficient for the inactivation of a family of plant toxins.</title>
        <authorList>
            <person name="Koppel N."/>
            <person name="Bisanz J.E."/>
            <person name="Pandelia M.E."/>
            <person name="Turnbaugh P.J."/>
            <person name="Balskus E.P."/>
        </authorList>
    </citation>
    <scope>NUCLEOTIDE SEQUENCE [LARGE SCALE GENOMIC DNA]</scope>
    <source>
        <strain evidence="12 14">DSM 16107</strain>
    </source>
</reference>
<feature type="transmembrane region" description="Helical" evidence="9">
    <location>
        <begin position="54"/>
        <end position="76"/>
    </location>
</feature>
<sequence length="574" mass="61575">MLALLKRLPVKASAVAILFIVLQSVCALCLPYVTARIVDNGIVPGDIPSILSDGALMMALAVASLVAAVLGAYFVSRVSYEVGRDMRRDVYASVLRFSGKEFDDFGAATLITRSANDVAQVQNVVEMGLKFLILAPIYLVCGIVLTWLLNPALALVFIGALPFLALAAYVVFRFAGPLYGRMQELLDGLNLRFREGLTGARVMRAFCREQYEIERYGQTNEAYRATAVKAATIMSAFIPLVTLFMGLATAFIVWIGGGQIMAGEMQIGAVMGAITYAAQILMAFAILTSIIVLVPRAMVSARRVQEVIDHPVSVDDADDAHAVACPQGKDLAFDHVGFRYAGADGRVLDDVSFSVQPGQTLAVVGGTGEGKTTLLNLIMRFADPEEGAVRLGGVDVRTCSLASVRAEVSIAPQRPMLFQGTIRSNLLMARPDATEEDLWEALHIADADEFVRALPEGLDAVVDKAGGNFSGGQKQRLSIARALVKHASVYLFDDALSALDFKTEAVVRARLAPRVADAVCVVVSQRASAVLDADAIAVLDDGALVGFGRHEELIDGCDVYREIMHTQIQEEVAA</sequence>
<dbReference type="InterPro" id="IPR017871">
    <property type="entry name" value="ABC_transporter-like_CS"/>
</dbReference>
<keyword evidence="3" id="KW-1003">Cell membrane</keyword>
<dbReference type="SUPFAM" id="SSF52540">
    <property type="entry name" value="P-loop containing nucleoside triphosphate hydrolases"/>
    <property type="match status" value="1"/>
</dbReference>
<evidence type="ECO:0000313" key="15">
    <source>
        <dbReference type="Proteomes" id="UP000270112"/>
    </source>
</evidence>